<dbReference type="SUPFAM" id="SSF101967">
    <property type="entry name" value="Adhesin YadA, collagen-binding domain"/>
    <property type="match status" value="2"/>
</dbReference>
<dbReference type="Pfam" id="PF03895">
    <property type="entry name" value="YadA_anchor"/>
    <property type="match status" value="1"/>
</dbReference>
<keyword evidence="7" id="KW-0732">Signal</keyword>
<feature type="domain" description="Trimeric autotransporter adhesin YadA-like stalk" evidence="14">
    <location>
        <begin position="465"/>
        <end position="508"/>
    </location>
</feature>
<dbReference type="STRING" id="734.B0187_03945"/>
<feature type="domain" description="Trimeric autotransporter adhesin YadA-like head" evidence="13">
    <location>
        <begin position="339"/>
        <end position="364"/>
    </location>
</feature>
<sequence length="1750" mass="178702">MNKVFKVIWNQATQSWVAVSELTKAKGKTSSKTDERTSPSKTLLALSVAGGVVLSGAAMAATSSSGALEGSISGTTVGTIAISDNIPGSLATAGGNYSVAIGTGASAPMEDGIAIGHNATARRKHNIVIGANATVLGNNAESQPGNIVIGWEATDTGGNANTVLGSKANTHYENRTFSTSQQLALGSRASVYGDQSLAIGADTIAGGNSSIAIGGDDVDKAWDKMVAAIPELNTTLNPNTAIGRAGVRGYADAKGLNTDMTRHIAGGKYPNTAAAGDASVAIGAQAQTAGVGANALGVNALAVGYSSTAIGTLPRAYGNNTIALGTASQAGEAKGNKLSGDDAMAVGHFALATAANSTALGTRAHARGYESLTLGTNSNVTGNYSVALGPNIRTVPTINSVVLGNGSTAVVGTTGASHAVEYVANAEVRNSNGETITYGEWGFKGQPQTEGQYVSIGEVDNERQLKNVAAGHIDANSTDGINGSQLYAVMAKLETGFVVSNNTVNATNHITPNKIVNFNNGTATTATVANWNSTDGSVAGVNVTFNVNTTPLTVSDGSNASSPTATTNKASSGKVDTPVDQNAIATAGDVANAINNAGWWTNATNPDGTSNNTLINPGDIVNFAKGSNLKLTQTNTTTNGVDTVTYTYSVVDTPTFTNVTIGNASNPIVIGTDGNGNNTISNLTSRLPKTVTENGTGTVTNPDGSTGQGTTVFTTNVTRPVLKAGEENNAATLGDVLNAGWNLQENNTAKDFVKPYDTLNFLNTTTVSVNITSDGNLSNVTWNVNTTPLAVSDGSNASSPTATTNKAPSGKVDTPVDQNAIATAGDVANAINNAGWWTNATNPDGTSNNTLINPGDIVNFAKGSNLKLTQTNTTTNGVDTVTYTYSVVDTPTFTNVTIGNASNPIVIGTDGNGNNTISNLTSRLPKTVTENGTGTVTNPDGSTGQGTTVFTTNVTRPVLKAGEENNAATLGDVLNAGWNLQENNKAKDFVKPYDTINFLNSSTVSVNITSDGNLSNVTWNVISGDVNTNTNPNTAEDKDNKVPATGTVVVNGTGYVTAETLAKAVNASGWKVTSDTVNGGDRGNEGSEKDEKSTQLVQPGEEVKFLAGKNLKITQNGQNFTYATQENVSFNNVNTTTMTLGNASNPAQPAVSFKTEKASPTVTTDKDGKPVENAKAPTSAVNLSDSAGNPVQLKGVASSLNATTPATSTGESVLDLNNATDPTAVVTVADLQKYGWIVRTEKDNNSTVVNNGEVVTFIGKNGINVTSVANGTNGNWDVVISGEKTSYTSNNNATDATVSFNNGNGTTASVVNYPNGSTAVSFDVNQTTGDVNENGVSSVKDPNAFLNAGDVSKLVNNAGWNVFQNNVSTAKKDTVTAGNNVAFNNGTYTTVNVTSDGTNTTITYDAKIGNLTNNANGSVNEGDISPNSLATAAGVAKAINNSGWGTNVTNPDGTVSKEIVNPGDQVNYVNGQGTTAKTTVVKNPDGSQSFAVSYSVNSTTADVNDAGSVNAPADPNAYLNAGEVVKLVNGVSWTVDSKTDSTTANGATKNTYTPSAKVKAGDTVRINAGRNIEISGSGRNINIATSNDPTFNNVKANKVDADDIVAGNSLTVGKGAGATKITSSPEGLRIAKADGKPQRILNVAPGQADTDAVNVSQLKGAIGNVNNRINKLNKQRKAGHASSMAAGNLMQAYREGQSVVTAGVGQYQGQTGLAVGYSRISDSGKVGIKLSAGVNSQKEISGAASVGYFW</sequence>
<evidence type="ECO:0000256" key="6">
    <source>
        <dbReference type="ARBA" id="ARBA00022692"/>
    </source>
</evidence>
<feature type="region of interest" description="Disordered" evidence="11">
    <location>
        <begin position="790"/>
        <end position="813"/>
    </location>
</feature>
<evidence type="ECO:0000259" key="14">
    <source>
        <dbReference type="Pfam" id="PF05662"/>
    </source>
</evidence>
<feature type="domain" description="Trimeric autotransporter adhesin YadA-like stalk" evidence="14">
    <location>
        <begin position="1639"/>
        <end position="1678"/>
    </location>
</feature>
<dbReference type="OrthoDB" id="1631723at2"/>
<keyword evidence="10" id="KW-0998">Cell outer membrane</keyword>
<keyword evidence="8" id="KW-0653">Protein transport</keyword>
<feature type="region of interest" description="Disordered" evidence="11">
    <location>
        <begin position="1142"/>
        <end position="1174"/>
    </location>
</feature>
<evidence type="ECO:0000256" key="1">
    <source>
        <dbReference type="ARBA" id="ARBA00004241"/>
    </source>
</evidence>
<feature type="compositionally biased region" description="Polar residues" evidence="11">
    <location>
        <begin position="553"/>
        <end position="571"/>
    </location>
</feature>
<accession>A0A1T0AU20</accession>
<feature type="domain" description="Trimeric autotransporter adhesin YadA-like head" evidence="13">
    <location>
        <begin position="368"/>
        <end position="391"/>
    </location>
</feature>
<dbReference type="InterPro" id="IPR008635">
    <property type="entry name" value="Coiled_stalk_dom"/>
</dbReference>
<evidence type="ECO:0008006" key="18">
    <source>
        <dbReference type="Google" id="ProtNLM"/>
    </source>
</evidence>
<dbReference type="GO" id="GO:0015031">
    <property type="term" value="P:protein transport"/>
    <property type="evidence" value="ECO:0007669"/>
    <property type="project" value="UniProtKB-KW"/>
</dbReference>
<gene>
    <name evidence="16" type="ORF">B0187_03945</name>
</gene>
<dbReference type="Gene3D" id="1.20.5.170">
    <property type="match status" value="1"/>
</dbReference>
<name>A0A1T0AU20_9PAST</name>
<evidence type="ECO:0000259" key="15">
    <source>
        <dbReference type="Pfam" id="PF13018"/>
    </source>
</evidence>
<dbReference type="InterPro" id="IPR045584">
    <property type="entry name" value="Pilin-like"/>
</dbReference>
<comment type="caution">
    <text evidence="16">The sequence shown here is derived from an EMBL/GenBank/DDBJ whole genome shotgun (WGS) entry which is preliminary data.</text>
</comment>
<dbReference type="CDD" id="cd12820">
    <property type="entry name" value="LbR_YadA-like"/>
    <property type="match status" value="1"/>
</dbReference>
<dbReference type="Gene3D" id="3.30.1300.30">
    <property type="entry name" value="GSPII I/J protein-like"/>
    <property type="match status" value="1"/>
</dbReference>
<dbReference type="Proteomes" id="UP000190867">
    <property type="component" value="Unassembled WGS sequence"/>
</dbReference>
<dbReference type="Pfam" id="PF05658">
    <property type="entry name" value="YadA_head"/>
    <property type="match status" value="5"/>
</dbReference>
<dbReference type="InterPro" id="IPR008640">
    <property type="entry name" value="Adhesin_Head_dom"/>
</dbReference>
<feature type="compositionally biased region" description="Polar residues" evidence="11">
    <location>
        <begin position="790"/>
        <end position="807"/>
    </location>
</feature>
<protein>
    <recommendedName>
        <fullName evidence="18">Adhesin</fullName>
    </recommendedName>
</protein>
<dbReference type="InterPro" id="IPR024973">
    <property type="entry name" value="ESPR"/>
</dbReference>
<dbReference type="EMBL" id="MUYA01000004">
    <property type="protein sequence ID" value="OOR99968.1"/>
    <property type="molecule type" value="Genomic_DNA"/>
</dbReference>
<feature type="region of interest" description="Disordered" evidence="11">
    <location>
        <begin position="1073"/>
        <end position="1098"/>
    </location>
</feature>
<evidence type="ECO:0000256" key="11">
    <source>
        <dbReference type="SAM" id="MobiDB-lite"/>
    </source>
</evidence>
<feature type="domain" description="Trimeric autotransporter adhesin YadA-like C-terminal membrane anchor" evidence="12">
    <location>
        <begin position="1690"/>
        <end position="1750"/>
    </location>
</feature>
<evidence type="ECO:0000256" key="3">
    <source>
        <dbReference type="ARBA" id="ARBA00005848"/>
    </source>
</evidence>
<evidence type="ECO:0000256" key="10">
    <source>
        <dbReference type="ARBA" id="ARBA00023237"/>
    </source>
</evidence>
<proteinExistence type="inferred from homology"/>
<dbReference type="InterPro" id="IPR011049">
    <property type="entry name" value="Serralysin-like_metalloprot_C"/>
</dbReference>
<keyword evidence="17" id="KW-1185">Reference proteome</keyword>
<dbReference type="InterPro" id="IPR005594">
    <property type="entry name" value="YadA_C"/>
</dbReference>
<dbReference type="GO" id="GO:0009279">
    <property type="term" value="C:cell outer membrane"/>
    <property type="evidence" value="ECO:0007669"/>
    <property type="project" value="UniProtKB-SubCell"/>
</dbReference>
<evidence type="ECO:0000256" key="5">
    <source>
        <dbReference type="ARBA" id="ARBA00022452"/>
    </source>
</evidence>
<dbReference type="Pfam" id="PF13018">
    <property type="entry name" value="ESPR"/>
    <property type="match status" value="1"/>
</dbReference>
<evidence type="ECO:0000259" key="13">
    <source>
        <dbReference type="Pfam" id="PF05658"/>
    </source>
</evidence>
<comment type="subcellular location">
    <subcellularLocation>
        <location evidence="2">Cell outer membrane</location>
    </subcellularLocation>
    <subcellularLocation>
        <location evidence="1">Cell surface</location>
    </subcellularLocation>
</comment>
<evidence type="ECO:0000256" key="8">
    <source>
        <dbReference type="ARBA" id="ARBA00022927"/>
    </source>
</evidence>
<keyword evidence="4" id="KW-0813">Transport</keyword>
<evidence type="ECO:0000256" key="7">
    <source>
        <dbReference type="ARBA" id="ARBA00022729"/>
    </source>
</evidence>
<keyword evidence="6" id="KW-0812">Transmembrane</keyword>
<dbReference type="Gene3D" id="3.90.1780.10">
    <property type="entry name" value="Trimeric adhesin"/>
    <property type="match status" value="9"/>
</dbReference>
<organism evidence="16 17">
    <name type="scientific">Haemophilus paracuniculus</name>
    <dbReference type="NCBI Taxonomy" id="734"/>
    <lineage>
        <taxon>Bacteria</taxon>
        <taxon>Pseudomonadati</taxon>
        <taxon>Pseudomonadota</taxon>
        <taxon>Gammaproteobacteria</taxon>
        <taxon>Pasteurellales</taxon>
        <taxon>Pasteurellaceae</taxon>
        <taxon>Haemophilus</taxon>
    </lineage>
</organism>
<dbReference type="InterPro" id="IPR037174">
    <property type="entry name" value="Trimeric_adhesin"/>
</dbReference>
<evidence type="ECO:0000256" key="4">
    <source>
        <dbReference type="ARBA" id="ARBA00022448"/>
    </source>
</evidence>
<dbReference type="SUPFAM" id="SSF101999">
    <property type="entry name" value="Trimeric adhesin"/>
    <property type="match status" value="2"/>
</dbReference>
<dbReference type="Gene3D" id="2.150.10.10">
    <property type="entry name" value="Serralysin-like metalloprotease, C-terminal"/>
    <property type="match status" value="4"/>
</dbReference>
<evidence type="ECO:0000256" key="9">
    <source>
        <dbReference type="ARBA" id="ARBA00023136"/>
    </source>
</evidence>
<evidence type="ECO:0000313" key="16">
    <source>
        <dbReference type="EMBL" id="OOR99968.1"/>
    </source>
</evidence>
<keyword evidence="9" id="KW-0472">Membrane</keyword>
<dbReference type="Pfam" id="PF05662">
    <property type="entry name" value="YadA_stalk"/>
    <property type="match status" value="2"/>
</dbReference>
<dbReference type="GO" id="GO:0009986">
    <property type="term" value="C:cell surface"/>
    <property type="evidence" value="ECO:0007669"/>
    <property type="project" value="UniProtKB-SubCell"/>
</dbReference>
<evidence type="ECO:0000259" key="12">
    <source>
        <dbReference type="Pfam" id="PF03895"/>
    </source>
</evidence>
<feature type="compositionally biased region" description="Basic and acidic residues" evidence="11">
    <location>
        <begin position="1082"/>
        <end position="1093"/>
    </location>
</feature>
<comment type="similarity">
    <text evidence="3">Belongs to the autotransporter-2 (AT-2) (TC 1.B.40) family.</text>
</comment>
<evidence type="ECO:0000313" key="17">
    <source>
        <dbReference type="Proteomes" id="UP000190867"/>
    </source>
</evidence>
<dbReference type="SUPFAM" id="SSF54523">
    <property type="entry name" value="Pili subunits"/>
    <property type="match status" value="1"/>
</dbReference>
<feature type="domain" description="ESPR" evidence="15">
    <location>
        <begin position="1"/>
        <end position="49"/>
    </location>
</feature>
<feature type="domain" description="Trimeric autotransporter adhesin YadA-like head" evidence="13">
    <location>
        <begin position="88"/>
        <end position="105"/>
    </location>
</feature>
<evidence type="ECO:0000256" key="2">
    <source>
        <dbReference type="ARBA" id="ARBA00004442"/>
    </source>
</evidence>
<feature type="region of interest" description="Disordered" evidence="11">
    <location>
        <begin position="553"/>
        <end position="576"/>
    </location>
</feature>
<reference evidence="16 17" key="1">
    <citation type="submission" date="2017-02" db="EMBL/GenBank/DDBJ databases">
        <title>Draft genome sequence of Haemophilus paracuniculus CCUG 43573 type strain.</title>
        <authorList>
            <person name="Engstrom-Jakobsson H."/>
            <person name="Salva-Serra F."/>
            <person name="Thorell K."/>
            <person name="Gonzales-Siles L."/>
            <person name="Karlsson R."/>
            <person name="Boulund F."/>
            <person name="Engstrand L."/>
            <person name="Kristiansson E."/>
            <person name="Moore E."/>
        </authorList>
    </citation>
    <scope>NUCLEOTIDE SEQUENCE [LARGE SCALE GENOMIC DNA]</scope>
    <source>
        <strain evidence="16 17">CCUG 43573</strain>
    </source>
</reference>
<feature type="domain" description="Trimeric autotransporter adhesin YadA-like head" evidence="13">
    <location>
        <begin position="110"/>
        <end position="140"/>
    </location>
</feature>
<feature type="domain" description="Trimeric autotransporter adhesin YadA-like head" evidence="13">
    <location>
        <begin position="193"/>
        <end position="215"/>
    </location>
</feature>
<keyword evidence="5" id="KW-1134">Transmembrane beta strand</keyword>